<feature type="compositionally biased region" description="Basic and acidic residues" evidence="1">
    <location>
        <begin position="16"/>
        <end position="29"/>
    </location>
</feature>
<gene>
    <name evidence="2" type="ORF">B0I35DRAFT_121682</name>
</gene>
<evidence type="ECO:0008006" key="4">
    <source>
        <dbReference type="Google" id="ProtNLM"/>
    </source>
</evidence>
<proteinExistence type="predicted"/>
<organism evidence="2 3">
    <name type="scientific">Stachybotrys elegans</name>
    <dbReference type="NCBI Taxonomy" id="80388"/>
    <lineage>
        <taxon>Eukaryota</taxon>
        <taxon>Fungi</taxon>
        <taxon>Dikarya</taxon>
        <taxon>Ascomycota</taxon>
        <taxon>Pezizomycotina</taxon>
        <taxon>Sordariomycetes</taxon>
        <taxon>Hypocreomycetidae</taxon>
        <taxon>Hypocreales</taxon>
        <taxon>Stachybotryaceae</taxon>
        <taxon>Stachybotrys</taxon>
    </lineage>
</organism>
<comment type="caution">
    <text evidence="2">The sequence shown here is derived from an EMBL/GenBank/DDBJ whole genome shotgun (WGS) entry which is preliminary data.</text>
</comment>
<feature type="compositionally biased region" description="Basic and acidic residues" evidence="1">
    <location>
        <begin position="450"/>
        <end position="460"/>
    </location>
</feature>
<dbReference type="OrthoDB" id="72441at2759"/>
<sequence>MLKVHSSRRVAGLKPGDYDHEISLVDHDSPVSPSDTNNSQSPIVTRTDTASRLLPPTQNDSSANSHAASVSDSSGNHANGHSVPNRNHLTAESPDSVTRPSVEVSAPASGTFHEDDPNIVPRRPRVERETAIDILYENQRGGFLCRRALFSAAALGGLDPTPWTNAYHNPSPTSIHTAQVPDPSWEWVWPEWHINHQEGLDEYGWEYSFAFSKKFSWHGPKWWNSFVRRRAWTRKRARKRPEDLSADMHMSDTKYFTVRSTAENNRLSLPSLAGSRVPSKTSLTQVSTAQTASIPDMEDIETLLGFLRTARIDREKLDAVENYLENGIDLGQLQDEMHEIMSLFVFQASRKLLLTRLMHFYDDTVSKLESSDSAELRHRKEALEAAIRHADEEARKLAYWSDIKQMAESGETGGAVDAQKGWDDSAWQGVDNSGPLEPNHGKLPGTGSQNERKGDTGEEA</sequence>
<evidence type="ECO:0000313" key="3">
    <source>
        <dbReference type="Proteomes" id="UP000813444"/>
    </source>
</evidence>
<keyword evidence="3" id="KW-1185">Reference proteome</keyword>
<protein>
    <recommendedName>
        <fullName evidence="4">Peroxin/Ferlin domain-containing protein</fullName>
    </recommendedName>
</protein>
<accession>A0A8K0WUQ4</accession>
<dbReference type="Proteomes" id="UP000813444">
    <property type="component" value="Unassembled WGS sequence"/>
</dbReference>
<feature type="region of interest" description="Disordered" evidence="1">
    <location>
        <begin position="1"/>
        <end position="124"/>
    </location>
</feature>
<evidence type="ECO:0000313" key="2">
    <source>
        <dbReference type="EMBL" id="KAH7325905.1"/>
    </source>
</evidence>
<name>A0A8K0WUQ4_9HYPO</name>
<reference evidence="2" key="1">
    <citation type="journal article" date="2021" name="Nat. Commun.">
        <title>Genetic determinants of endophytism in the Arabidopsis root mycobiome.</title>
        <authorList>
            <person name="Mesny F."/>
            <person name="Miyauchi S."/>
            <person name="Thiergart T."/>
            <person name="Pickel B."/>
            <person name="Atanasova L."/>
            <person name="Karlsson M."/>
            <person name="Huettel B."/>
            <person name="Barry K.W."/>
            <person name="Haridas S."/>
            <person name="Chen C."/>
            <person name="Bauer D."/>
            <person name="Andreopoulos W."/>
            <person name="Pangilinan J."/>
            <person name="LaButti K."/>
            <person name="Riley R."/>
            <person name="Lipzen A."/>
            <person name="Clum A."/>
            <person name="Drula E."/>
            <person name="Henrissat B."/>
            <person name="Kohler A."/>
            <person name="Grigoriev I.V."/>
            <person name="Martin F.M."/>
            <person name="Hacquard S."/>
        </authorList>
    </citation>
    <scope>NUCLEOTIDE SEQUENCE</scope>
    <source>
        <strain evidence="2">MPI-CAGE-CH-0235</strain>
    </source>
</reference>
<dbReference type="EMBL" id="JAGPNK010000002">
    <property type="protein sequence ID" value="KAH7325905.1"/>
    <property type="molecule type" value="Genomic_DNA"/>
</dbReference>
<feature type="region of interest" description="Disordered" evidence="1">
    <location>
        <begin position="410"/>
        <end position="460"/>
    </location>
</feature>
<feature type="compositionally biased region" description="Polar residues" evidence="1">
    <location>
        <begin position="31"/>
        <end position="99"/>
    </location>
</feature>
<evidence type="ECO:0000256" key="1">
    <source>
        <dbReference type="SAM" id="MobiDB-lite"/>
    </source>
</evidence>
<dbReference type="AlphaFoldDB" id="A0A8K0WUQ4"/>